<dbReference type="EMBL" id="JAVLSF010000038">
    <property type="protein sequence ID" value="MDR9777325.1"/>
    <property type="molecule type" value="Genomic_DNA"/>
</dbReference>
<keyword evidence="3" id="KW-0238">DNA-binding</keyword>
<evidence type="ECO:0000256" key="6">
    <source>
        <dbReference type="ARBA" id="ARBA00067332"/>
    </source>
</evidence>
<dbReference type="SUPFAM" id="SSF46785">
    <property type="entry name" value="Winged helix' DNA-binding domain"/>
    <property type="match status" value="1"/>
</dbReference>
<comment type="caution">
    <text evidence="9">The sequence shown here is derived from an EMBL/GenBank/DDBJ whole genome shotgun (WGS) entry which is preliminary data.</text>
</comment>
<comment type="similarity">
    <text evidence="1">Belongs to the LysR transcriptional regulatory family.</text>
</comment>
<feature type="domain" description="HTH lysR-type" evidence="8">
    <location>
        <begin position="1"/>
        <end position="58"/>
    </location>
</feature>
<keyword evidence="11" id="KW-1185">Reference proteome</keyword>
<dbReference type="GO" id="GO:0006351">
    <property type="term" value="P:DNA-templated transcription"/>
    <property type="evidence" value="ECO:0007669"/>
    <property type="project" value="TreeGrafter"/>
</dbReference>
<evidence type="ECO:0000313" key="9">
    <source>
        <dbReference type="EMBL" id="MDR9777325.1"/>
    </source>
</evidence>
<dbReference type="Proteomes" id="UP001268610">
    <property type="component" value="Unassembled WGS sequence"/>
</dbReference>
<evidence type="ECO:0000259" key="8">
    <source>
        <dbReference type="PROSITE" id="PS50931"/>
    </source>
</evidence>
<comment type="function">
    <text evidence="5">Transcriptional regulator of the ttuABCDE tartrate utilization operon.</text>
</comment>
<evidence type="ECO:0000313" key="10">
    <source>
        <dbReference type="EMBL" id="PDT21332.1"/>
    </source>
</evidence>
<evidence type="ECO:0000256" key="4">
    <source>
        <dbReference type="ARBA" id="ARBA00023163"/>
    </source>
</evidence>
<dbReference type="Gene3D" id="3.40.190.290">
    <property type="match status" value="1"/>
</dbReference>
<dbReference type="GO" id="GO:0043565">
    <property type="term" value="F:sequence-specific DNA binding"/>
    <property type="evidence" value="ECO:0007669"/>
    <property type="project" value="TreeGrafter"/>
</dbReference>
<evidence type="ECO:0000256" key="5">
    <source>
        <dbReference type="ARBA" id="ARBA00054626"/>
    </source>
</evidence>
<dbReference type="Gene3D" id="1.10.10.10">
    <property type="entry name" value="Winged helix-like DNA-binding domain superfamily/Winged helix DNA-binding domain"/>
    <property type="match status" value="1"/>
</dbReference>
<dbReference type="EMBL" id="NWSY01000018">
    <property type="protein sequence ID" value="PDT21332.1"/>
    <property type="molecule type" value="Genomic_DNA"/>
</dbReference>
<dbReference type="SUPFAM" id="SSF53850">
    <property type="entry name" value="Periplasmic binding protein-like II"/>
    <property type="match status" value="1"/>
</dbReference>
<gene>
    <name evidence="10" type="ORF">CO674_22180</name>
    <name evidence="9" type="ORF">RJJ65_32735</name>
</gene>
<dbReference type="InterPro" id="IPR058163">
    <property type="entry name" value="LysR-type_TF_proteobact-type"/>
</dbReference>
<dbReference type="Proteomes" id="UP000219914">
    <property type="component" value="Unassembled WGS sequence"/>
</dbReference>
<dbReference type="InterPro" id="IPR005119">
    <property type="entry name" value="LysR_subst-bd"/>
</dbReference>
<evidence type="ECO:0000256" key="2">
    <source>
        <dbReference type="ARBA" id="ARBA00023015"/>
    </source>
</evidence>
<keyword evidence="4" id="KW-0804">Transcription</keyword>
<dbReference type="FunFam" id="1.10.10.10:FF:000001">
    <property type="entry name" value="LysR family transcriptional regulator"/>
    <property type="match status" value="1"/>
</dbReference>
<reference evidence="9" key="2">
    <citation type="submission" date="2023-04" db="EMBL/GenBank/DDBJ databases">
        <title>Genomic characterization of faba bean (Vicia faba) microsymbionts in Mexican soils.</title>
        <authorList>
            <person name="Rivera Orduna F.N."/>
            <person name="Guevara-Luna J."/>
            <person name="Yan J."/>
            <person name="Arroyo-Herrera I."/>
            <person name="Li Y."/>
            <person name="Vasquez-Murrieta M.S."/>
            <person name="Wang E.T."/>
        </authorList>
    </citation>
    <scope>NUCLEOTIDE SEQUENCE</scope>
    <source>
        <strain evidence="9">CH26</strain>
    </source>
</reference>
<accession>A0A2A6KA91</accession>
<evidence type="ECO:0000256" key="1">
    <source>
        <dbReference type="ARBA" id="ARBA00009437"/>
    </source>
</evidence>
<evidence type="ECO:0000313" key="11">
    <source>
        <dbReference type="Proteomes" id="UP000219914"/>
    </source>
</evidence>
<dbReference type="Pfam" id="PF00126">
    <property type="entry name" value="HTH_1"/>
    <property type="match status" value="1"/>
</dbReference>
<dbReference type="GO" id="GO:0003700">
    <property type="term" value="F:DNA-binding transcription factor activity"/>
    <property type="evidence" value="ECO:0007669"/>
    <property type="project" value="InterPro"/>
</dbReference>
<reference evidence="10 11" key="1">
    <citation type="submission" date="2017-09" db="EMBL/GenBank/DDBJ databases">
        <title>Comparative genomics of rhizobia isolated from Phaseolus vulgaris in China.</title>
        <authorList>
            <person name="Tong W."/>
        </authorList>
    </citation>
    <scope>NUCLEOTIDE SEQUENCE [LARGE SCALE GENOMIC DNA]</scope>
    <source>
        <strain evidence="10 11">FH14</strain>
    </source>
</reference>
<evidence type="ECO:0000313" key="12">
    <source>
        <dbReference type="Proteomes" id="UP001268610"/>
    </source>
</evidence>
<sequence>MDLNGAMIFVRVVRLGSFTKAALEMGLPNSTVSDRISDLEKALGVSLLVRTTRKLRLTDAGAIFFKKAELAVAALTSAGEEASLFQKFPTGRLKITAPVEFDYTPICEAVTEYVERFPEVTVELLLTDRVVDLVGEGFDIAIRASPIKDSGFTAKRLGIAGLILVAAPQYIERSTAIGRPSDLAFHQCLVISPEVDASSLATWNLVSADGEKARVVPQARISSNSVGAIKHLSLMGKGIALMPPTLVHGDVLRGRLVQVLPDWSTAPWPSYLVHTAHRNSSPKVKEMIPLLEPRLRSIIK</sequence>
<protein>
    <recommendedName>
        <fullName evidence="6">HTH-type transcriptional regulator TtuA</fullName>
    </recommendedName>
    <alternativeName>
        <fullName evidence="7">Tartrate utilization transcriptional regulator</fullName>
    </alternativeName>
</protein>
<dbReference type="InterPro" id="IPR000847">
    <property type="entry name" value="LysR_HTH_N"/>
</dbReference>
<organism evidence="9 12">
    <name type="scientific">Rhizobium hidalgonense</name>
    <dbReference type="NCBI Taxonomy" id="1538159"/>
    <lineage>
        <taxon>Bacteria</taxon>
        <taxon>Pseudomonadati</taxon>
        <taxon>Pseudomonadota</taxon>
        <taxon>Alphaproteobacteria</taxon>
        <taxon>Hyphomicrobiales</taxon>
        <taxon>Rhizobiaceae</taxon>
        <taxon>Rhizobium/Agrobacterium group</taxon>
        <taxon>Rhizobium</taxon>
    </lineage>
</organism>
<keyword evidence="2" id="KW-0805">Transcription regulation</keyword>
<evidence type="ECO:0000256" key="7">
    <source>
        <dbReference type="ARBA" id="ARBA00083243"/>
    </source>
</evidence>
<dbReference type="InterPro" id="IPR036388">
    <property type="entry name" value="WH-like_DNA-bd_sf"/>
</dbReference>
<dbReference type="PANTHER" id="PTHR30537:SF5">
    <property type="entry name" value="HTH-TYPE TRANSCRIPTIONAL ACTIVATOR TTDR-RELATED"/>
    <property type="match status" value="1"/>
</dbReference>
<dbReference type="AlphaFoldDB" id="A0A2A6KA91"/>
<dbReference type="InterPro" id="IPR036390">
    <property type="entry name" value="WH_DNA-bd_sf"/>
</dbReference>
<dbReference type="RefSeq" id="WP_003567946.1">
    <property type="nucleotide sequence ID" value="NZ_JAVLSF010000038.1"/>
</dbReference>
<dbReference type="CDD" id="cd08422">
    <property type="entry name" value="PBP2_CrgA_like"/>
    <property type="match status" value="1"/>
</dbReference>
<name>A0A2A6KA91_9HYPH</name>
<dbReference type="PANTHER" id="PTHR30537">
    <property type="entry name" value="HTH-TYPE TRANSCRIPTIONAL REGULATOR"/>
    <property type="match status" value="1"/>
</dbReference>
<evidence type="ECO:0000256" key="3">
    <source>
        <dbReference type="ARBA" id="ARBA00023125"/>
    </source>
</evidence>
<proteinExistence type="inferred from homology"/>
<dbReference type="PROSITE" id="PS50931">
    <property type="entry name" value="HTH_LYSR"/>
    <property type="match status" value="1"/>
</dbReference>
<dbReference type="Pfam" id="PF03466">
    <property type="entry name" value="LysR_substrate"/>
    <property type="match status" value="1"/>
</dbReference>